<evidence type="ECO:0000256" key="1">
    <source>
        <dbReference type="SAM" id="Phobius"/>
    </source>
</evidence>
<feature type="transmembrane region" description="Helical" evidence="1">
    <location>
        <begin position="119"/>
        <end position="139"/>
    </location>
</feature>
<feature type="transmembrane region" description="Helical" evidence="1">
    <location>
        <begin position="57"/>
        <end position="78"/>
    </location>
</feature>
<reference evidence="2 3" key="1">
    <citation type="journal article" date="2014" name="Int. J. Syst. Evol. Microbiol.">
        <title>Complete genome sequence of Corynebacterium casei LMG S-19264T (=DSM 44701T), isolated from a smear-ripened cheese.</title>
        <authorList>
            <consortium name="US DOE Joint Genome Institute (JGI-PGF)"/>
            <person name="Walter F."/>
            <person name="Albersmeier A."/>
            <person name="Kalinowski J."/>
            <person name="Ruckert C."/>
        </authorList>
    </citation>
    <scope>NUCLEOTIDE SEQUENCE [LARGE SCALE GENOMIC DNA]</scope>
    <source>
        <strain evidence="2 3">KCTC 12285</strain>
    </source>
</reference>
<name>A0A918N3Q2_9FLAO</name>
<feature type="transmembrane region" description="Helical" evidence="1">
    <location>
        <begin position="32"/>
        <end position="51"/>
    </location>
</feature>
<dbReference type="Proteomes" id="UP000601108">
    <property type="component" value="Unassembled WGS sequence"/>
</dbReference>
<feature type="transmembrane region" description="Helical" evidence="1">
    <location>
        <begin position="151"/>
        <end position="172"/>
    </location>
</feature>
<feature type="transmembrane region" description="Helical" evidence="1">
    <location>
        <begin position="6"/>
        <end position="25"/>
    </location>
</feature>
<feature type="transmembrane region" description="Helical" evidence="1">
    <location>
        <begin position="184"/>
        <end position="206"/>
    </location>
</feature>
<keyword evidence="1" id="KW-0472">Membrane</keyword>
<proteinExistence type="predicted"/>
<comment type="caution">
    <text evidence="2">The sequence shown here is derived from an EMBL/GenBank/DDBJ whole genome shotgun (WGS) entry which is preliminary data.</text>
</comment>
<feature type="transmembrane region" description="Helical" evidence="1">
    <location>
        <begin position="90"/>
        <end position="113"/>
    </location>
</feature>
<evidence type="ECO:0000313" key="3">
    <source>
        <dbReference type="Proteomes" id="UP000601108"/>
    </source>
</evidence>
<dbReference type="EMBL" id="BMWS01000007">
    <property type="protein sequence ID" value="GGX13326.1"/>
    <property type="molecule type" value="Genomic_DNA"/>
</dbReference>
<organism evidence="2 3">
    <name type="scientific">Aquimarina muelleri</name>
    <dbReference type="NCBI Taxonomy" id="279356"/>
    <lineage>
        <taxon>Bacteria</taxon>
        <taxon>Pseudomonadati</taxon>
        <taxon>Bacteroidota</taxon>
        <taxon>Flavobacteriia</taxon>
        <taxon>Flavobacteriales</taxon>
        <taxon>Flavobacteriaceae</taxon>
        <taxon>Aquimarina</taxon>
    </lineage>
</organism>
<keyword evidence="1" id="KW-1133">Transmembrane helix</keyword>
<sequence>MNFSLQTFGITFQIITAIIGSIYFYKYKKTFLKYFLIILWYIAINDLLGFFLRNNDYPVSILYNIYYLVVFNYLMFLFKNYITNMNHKKMILTFMFVYTISFFINGIFGNYLIQDSKTPYIIGASFLVISIIFYYMDILNSEKVLHVKKNLLFWISTGVLIYYCGNIPYKIVKNYAGDLRDIHIEFLVLCILTIVMNLCFIIGFVWSDNKQQY</sequence>
<gene>
    <name evidence="2" type="ORF">GCM10007384_13640</name>
</gene>
<protein>
    <submittedName>
        <fullName evidence="2">Uncharacterized protein</fullName>
    </submittedName>
</protein>
<accession>A0A918N3Q2</accession>
<keyword evidence="3" id="KW-1185">Reference proteome</keyword>
<dbReference type="AlphaFoldDB" id="A0A918N3Q2"/>
<keyword evidence="1" id="KW-0812">Transmembrane</keyword>
<evidence type="ECO:0000313" key="2">
    <source>
        <dbReference type="EMBL" id="GGX13326.1"/>
    </source>
</evidence>